<proteinExistence type="inferred from homology"/>
<comment type="catalytic activity">
    <reaction evidence="1 5">
        <text>3-dehydroquinate = 3-dehydroshikimate + H2O</text>
        <dbReference type="Rhea" id="RHEA:21096"/>
        <dbReference type="ChEBI" id="CHEBI:15377"/>
        <dbReference type="ChEBI" id="CHEBI:16630"/>
        <dbReference type="ChEBI" id="CHEBI:32364"/>
        <dbReference type="EC" id="4.2.1.10"/>
    </reaction>
</comment>
<keyword evidence="4 5" id="KW-0704">Schiff base</keyword>
<dbReference type="GO" id="GO:0003855">
    <property type="term" value="F:3-dehydroquinate dehydratase activity"/>
    <property type="evidence" value="ECO:0007669"/>
    <property type="project" value="UniProtKB-EC"/>
</dbReference>
<evidence type="ECO:0000313" key="6">
    <source>
        <dbReference type="EMBL" id="MBU9720920.1"/>
    </source>
</evidence>
<feature type="binding site" evidence="5">
    <location>
        <begin position="47"/>
        <end position="49"/>
    </location>
    <ligand>
        <name>3-dehydroquinate</name>
        <dbReference type="ChEBI" id="CHEBI:32364"/>
    </ligand>
</feature>
<evidence type="ECO:0000256" key="4">
    <source>
        <dbReference type="ARBA" id="ARBA00023270"/>
    </source>
</evidence>
<comment type="subunit">
    <text evidence="5">Homodimer.</text>
</comment>
<organism evidence="6 7">
    <name type="scientific">Evansella alkalicola</name>
    <dbReference type="NCBI Taxonomy" id="745819"/>
    <lineage>
        <taxon>Bacteria</taxon>
        <taxon>Bacillati</taxon>
        <taxon>Bacillota</taxon>
        <taxon>Bacilli</taxon>
        <taxon>Bacillales</taxon>
        <taxon>Bacillaceae</taxon>
        <taxon>Evansella</taxon>
    </lineage>
</organism>
<dbReference type="Proteomes" id="UP000790580">
    <property type="component" value="Unassembled WGS sequence"/>
</dbReference>
<keyword evidence="3 5" id="KW-0456">Lyase</keyword>
<dbReference type="Pfam" id="PF01487">
    <property type="entry name" value="DHquinase_I"/>
    <property type="match status" value="1"/>
</dbReference>
<feature type="binding site" evidence="5">
    <location>
        <position position="83"/>
    </location>
    <ligand>
        <name>3-dehydroquinate</name>
        <dbReference type="ChEBI" id="CHEBI:32364"/>
    </ligand>
</feature>
<dbReference type="PANTHER" id="PTHR43699:SF1">
    <property type="entry name" value="3-DEHYDROQUINATE DEHYDRATASE"/>
    <property type="match status" value="1"/>
</dbReference>
<dbReference type="PROSITE" id="PS01028">
    <property type="entry name" value="DEHYDROQUINASE_I"/>
    <property type="match status" value="1"/>
</dbReference>
<accession>A0ABS6JQV8</accession>
<dbReference type="HAMAP" id="MF_00214">
    <property type="entry name" value="AroD"/>
    <property type="match status" value="1"/>
</dbReference>
<keyword evidence="2 5" id="KW-0057">Aromatic amino acid biosynthesis</keyword>
<dbReference type="Gene3D" id="3.20.20.70">
    <property type="entry name" value="Aldolase class I"/>
    <property type="match status" value="1"/>
</dbReference>
<reference evidence="6 7" key="1">
    <citation type="submission" date="2021-06" db="EMBL/GenBank/DDBJ databases">
        <title>Bacillus sp. RD4P76, an endophyte from a halophyte.</title>
        <authorList>
            <person name="Sun J.-Q."/>
        </authorList>
    </citation>
    <scope>NUCLEOTIDE SEQUENCE [LARGE SCALE GENOMIC DNA]</scope>
    <source>
        <strain evidence="6 7">JCM 17098</strain>
    </source>
</reference>
<protein>
    <recommendedName>
        <fullName evidence="5">3-dehydroquinate dehydratase</fullName>
        <shortName evidence="5">3-dehydroquinase</shortName>
        <ecNumber evidence="5">4.2.1.10</ecNumber>
    </recommendedName>
    <alternativeName>
        <fullName evidence="5">Type I DHQase</fullName>
    </alternativeName>
    <alternativeName>
        <fullName evidence="5">Type I dehydroquinase</fullName>
        <shortName evidence="5">DHQ1</shortName>
    </alternativeName>
</protein>
<evidence type="ECO:0000256" key="2">
    <source>
        <dbReference type="ARBA" id="ARBA00023141"/>
    </source>
</evidence>
<evidence type="ECO:0000256" key="1">
    <source>
        <dbReference type="ARBA" id="ARBA00001864"/>
    </source>
</evidence>
<comment type="function">
    <text evidence="5">Involved in the third step of the chorismate pathway, which leads to the biosynthesis of aromatic amino acids. Catalyzes the cis-dehydration of 3-dehydroquinate (DHQ) and introduces the first double bond of the aromatic ring to yield 3-dehydroshikimate.</text>
</comment>
<comment type="caution">
    <text evidence="5">Lacks conserved residue(s) required for the propagation of feature annotation.</text>
</comment>
<dbReference type="InterPro" id="IPR050146">
    <property type="entry name" value="Type-I_3-dehydroquinase"/>
</dbReference>
<feature type="active site" description="Proton donor/acceptor" evidence="5">
    <location>
        <position position="144"/>
    </location>
</feature>
<evidence type="ECO:0000256" key="3">
    <source>
        <dbReference type="ARBA" id="ARBA00023239"/>
    </source>
</evidence>
<dbReference type="InterPro" id="IPR018508">
    <property type="entry name" value="3-dehydroquinate_DH_AS"/>
</dbReference>
<dbReference type="InterPro" id="IPR013785">
    <property type="entry name" value="Aldolase_TIM"/>
</dbReference>
<dbReference type="InterPro" id="IPR001381">
    <property type="entry name" value="DHquinase_I"/>
</dbReference>
<feature type="binding site" evidence="5">
    <location>
        <position position="214"/>
    </location>
    <ligand>
        <name>3-dehydroquinate</name>
        <dbReference type="ChEBI" id="CHEBI:32364"/>
    </ligand>
</feature>
<dbReference type="EMBL" id="JAHQCR010000023">
    <property type="protein sequence ID" value="MBU9720920.1"/>
    <property type="molecule type" value="Genomic_DNA"/>
</dbReference>
<keyword evidence="7" id="KW-1185">Reference proteome</keyword>
<name>A0ABS6JQV8_9BACI</name>
<feature type="active site" description="Schiff-base intermediate with substrate" evidence="5">
    <location>
        <position position="171"/>
    </location>
</feature>
<comment type="caution">
    <text evidence="6">The sequence shown here is derived from an EMBL/GenBank/DDBJ whole genome shotgun (WGS) entry which is preliminary data.</text>
</comment>
<keyword evidence="5" id="KW-0028">Amino-acid biosynthesis</keyword>
<sequence>MSGTLHVKGLTIGEGTPKICVPMVGTTERQLEEEAQHLCSLHFDMVEWRVDFFGESIDLEHIITMLKKIRRILEDRPILFTFRTKKEGGEKEISSSQYFFMYQEVVKSRLVEFIDLELFQNGEGMKETIDLAHQYGVLVVLSNHDFEKTPSKEEIISRLRQAQELGGDIPKVAVMPNDPSDVLRLLDATYEMKRDYADRPIITMSMGGEGTVSRLAGEIFGSAITFGAASKTSAPGQLNVSELRQVLSLIHKNI</sequence>
<comment type="pathway">
    <text evidence="5">Metabolic intermediate biosynthesis; chorismate biosynthesis; chorismate from D-erythrose 4-phosphate and phosphoenolpyruvate: step 3/7.</text>
</comment>
<dbReference type="EC" id="4.2.1.10" evidence="5"/>
<evidence type="ECO:0000256" key="5">
    <source>
        <dbReference type="HAMAP-Rule" id="MF_00214"/>
    </source>
</evidence>
<dbReference type="RefSeq" id="WP_088074101.1">
    <property type="nucleotide sequence ID" value="NZ_JAHQCR010000023.1"/>
</dbReference>
<dbReference type="SUPFAM" id="SSF51569">
    <property type="entry name" value="Aldolase"/>
    <property type="match status" value="1"/>
</dbReference>
<gene>
    <name evidence="5 6" type="primary">aroD</name>
    <name evidence="6" type="ORF">KS407_05585</name>
</gene>
<dbReference type="PANTHER" id="PTHR43699">
    <property type="entry name" value="3-DEHYDROQUINATE DEHYDRATASE"/>
    <property type="match status" value="1"/>
</dbReference>
<comment type="similarity">
    <text evidence="5">Belongs to the type-I 3-dehydroquinase family.</text>
</comment>
<evidence type="ECO:0000313" key="7">
    <source>
        <dbReference type="Proteomes" id="UP000790580"/>
    </source>
</evidence>
<dbReference type="CDD" id="cd00502">
    <property type="entry name" value="DHQase_I"/>
    <property type="match status" value="1"/>
</dbReference>
<feature type="binding site" evidence="5">
    <location>
        <position position="233"/>
    </location>
    <ligand>
        <name>3-dehydroquinate</name>
        <dbReference type="ChEBI" id="CHEBI:32364"/>
    </ligand>
</feature>
<feature type="binding site" evidence="5">
    <location>
        <position position="237"/>
    </location>
    <ligand>
        <name>3-dehydroquinate</name>
        <dbReference type="ChEBI" id="CHEBI:32364"/>
    </ligand>
</feature>
<dbReference type="NCBIfam" id="TIGR01093">
    <property type="entry name" value="aroD"/>
    <property type="match status" value="1"/>
</dbReference>